<feature type="region of interest" description="Disordered" evidence="1">
    <location>
        <begin position="1701"/>
        <end position="1747"/>
    </location>
</feature>
<name>A0A812R2E8_9DINO</name>
<sequence>MVQVGEAGVALTKAAMETWMLNFNNNAAEKHDLLAADVRLTHMSQVTDAPETRDGKAEVIDFFRDFENATGAREFLSVDGGAFMIENKGNNLHPRMGLLIFEVNPEGKIQDIKIWVASLQGDRDDLSDSGLTSVAPSLLDSRGEGASVSGATEPAVCQQSGSRPSLQQMQRFNASVEKVKALDLDAVVAVLVKKDGYSPTKAAELAEEYRKYLALVSIGLSPVPSKKVDDAWHAHILNTKKYQADTRALLGHFLHHEPANLLLEQQGLKEQKSSMDNMFLRTKMQLCDYYGRVDEAAWSKEDVALCASRSMGGVSSPFPMCCHGRRVFNLMSKGSLRSRVEQRYEQSTTCEGRKGQLAKVKATLMRGMPPGVEAPGPGNTVSCVAQDAQAIVTSPSQSGTEQTCLPDAVPSALRRDLLGDSASYPLGLWSLYGSQMELDTPSTIFKILAEEVLGYNVRASAQDVSTAEEALWMLAGCAPNDPDGCHGSREYHVTFGVTFSWNVSVEFGRVQRLQMGGLLENLASMGYLARSGIYLTESLVHYAESSHSRALLDDYRSYDALYHRPQQYFDDLQYFDSQTLLDCADWLDPDQAALCENRWWKAPMCRVKSNLTVGCVPCLTATLGGTAYRVAEVMQKAVAHRMPLALGVTQSVKDLHDLVVAHRTLFVFWEPDVTFLLLHPRRISFPKHNPVQWKAGDYSTDSEAQDPRIVVSSDLMRLAPDARELLLKMKWSLQDIDSMMQQGVEQKVSADSNGTIDRGDMGDMLEAQLSSGHWIADAAWKGACEWLLAKEYIWRTWIPQADSCLHGQGLFSTSAGWLEVRQVGAVCRPCEPGSRSQMITDDTQVDTAVCRPCDPGYKQPSFSALSCGECPRGRISDSFGSTECSKCPIGFFQNRTGQSTCLACPKNMVTSIEGATTELECICSEDTYWQMESSTCVQCPQEFICNGSFAPPMQRAGHWAEDLGGGDYSIYYCRDLLRCPQGYPGQCQVGRTGVACADCYKGFAAAADGSCQPCDALKMWPFILLPVVIVGVVPILVFASVMLSRARRVAITVFVVCLVFGQLVVCLQSLEAIYQFDILWVDPAKAVLSSLAIFSLDIEFSCVLPPRSFLMEYAFQLMAYPIVLVSTFLLWYMARFTRKRVSFSAFVNLHGIVLVALLTAMSLSVLRPFQCRENPNGLATMVTQTDVVCWTTGKHGGLVALAVVGVLAYPVSILSAISFLTWKYPIWLRSSSGLEVLERYKFLFGRFRPERYYYGLLLSWHNLVVALIPAALVSVPALQVGIMGIVVCVKLTTQSLLWPWRVDVANYNDMVLSAGLLILLLLASPLLNLNEQKAMEFVAVLLACVMFILPIAALLAASAAVCFRLRPQSKYSMFLCHHKAGAGALCRFIKLIVHKYGRMNIFLDSDELDDLARIFEIVSSDTRCLVAVLTPELLQRMWCAGELTSARKHGIPIIPLYCDGYAFPDADSINNIQSVWTEEQQYTLTSHGISMEDIKAAYIHIRTLTFVTLRRSDRLEEQERAVLRLMSAVSPGSAGVEVPPQGSIANARILVCSSDAEPEFVSTRLLLQQMIQRHLQVAVFSAQSPADLPVATRATFVVVLLSRGVLKDATFARLAVAIRSERIEFVPVNDGSFQFPSPEFYRKVEGGDIAIAGLSEDSGPALAKAYQAILSILALPFAPHGSSGILDRQVMQICQRFGNLEDSPQRRFSPPLKETNATSEAKDEAFTPSPASAETDDMSSSDDALCV</sequence>
<feature type="transmembrane region" description="Helical" evidence="2">
    <location>
        <begin position="1146"/>
        <end position="1166"/>
    </location>
</feature>
<dbReference type="InterPro" id="IPR011641">
    <property type="entry name" value="Tyr-kin_ephrin_A/B_rcpt-like"/>
</dbReference>
<dbReference type="EMBL" id="CAJNDS010002297">
    <property type="protein sequence ID" value="CAE7417739.1"/>
    <property type="molecule type" value="Genomic_DNA"/>
</dbReference>
<accession>A0A812R2E8</accession>
<feature type="transmembrane region" description="Helical" evidence="2">
    <location>
        <begin position="1198"/>
        <end position="1222"/>
    </location>
</feature>
<keyword evidence="5" id="KW-1185">Reference proteome</keyword>
<dbReference type="CDD" id="cd00185">
    <property type="entry name" value="TNFRSF"/>
    <property type="match status" value="1"/>
</dbReference>
<feature type="transmembrane region" description="Helical" evidence="2">
    <location>
        <begin position="1310"/>
        <end position="1327"/>
    </location>
</feature>
<proteinExistence type="predicted"/>
<organism evidence="4 5">
    <name type="scientific">Symbiodinium natans</name>
    <dbReference type="NCBI Taxonomy" id="878477"/>
    <lineage>
        <taxon>Eukaryota</taxon>
        <taxon>Sar</taxon>
        <taxon>Alveolata</taxon>
        <taxon>Dinophyceae</taxon>
        <taxon>Suessiales</taxon>
        <taxon>Symbiodiniaceae</taxon>
        <taxon>Symbiodinium</taxon>
    </lineage>
</organism>
<evidence type="ECO:0000256" key="2">
    <source>
        <dbReference type="SAM" id="Phobius"/>
    </source>
</evidence>
<feature type="transmembrane region" description="Helical" evidence="2">
    <location>
        <begin position="1252"/>
        <end position="1272"/>
    </location>
</feature>
<feature type="transmembrane region" description="Helical" evidence="2">
    <location>
        <begin position="1113"/>
        <end position="1134"/>
    </location>
</feature>
<dbReference type="Gene3D" id="3.40.50.10140">
    <property type="entry name" value="Toll/interleukin-1 receptor homology (TIR) domain"/>
    <property type="match status" value="1"/>
</dbReference>
<keyword evidence="2" id="KW-0812">Transmembrane</keyword>
<dbReference type="PANTHER" id="PTHR46967:SF2">
    <property type="entry name" value="SUSHI, VON WILLEBRAND FACTOR TYPE A, EGF AND PENTRAXIN DOMAIN-CONTAINING PROTEIN 1-LIKE"/>
    <property type="match status" value="1"/>
</dbReference>
<protein>
    <recommendedName>
        <fullName evidence="3">Tyrosine-protein kinase ephrin type A/B receptor-like domain-containing protein</fullName>
    </recommendedName>
</protein>
<keyword evidence="2" id="KW-1133">Transmembrane helix</keyword>
<evidence type="ECO:0000259" key="3">
    <source>
        <dbReference type="Pfam" id="PF07699"/>
    </source>
</evidence>
<dbReference type="InterPro" id="IPR009030">
    <property type="entry name" value="Growth_fac_rcpt_cys_sf"/>
</dbReference>
<dbReference type="SUPFAM" id="SSF52200">
    <property type="entry name" value="Toll/Interleukin receptor TIR domain"/>
    <property type="match status" value="1"/>
</dbReference>
<evidence type="ECO:0000313" key="5">
    <source>
        <dbReference type="Proteomes" id="UP000604046"/>
    </source>
</evidence>
<gene>
    <name evidence="4" type="ORF">SNAT2548_LOCUS22719</name>
</gene>
<feature type="transmembrane region" description="Helical" evidence="2">
    <location>
        <begin position="1049"/>
        <end position="1070"/>
    </location>
</feature>
<feature type="domain" description="Tyrosine-protein kinase ephrin type A/B receptor-like" evidence="3">
    <location>
        <begin position="880"/>
        <end position="921"/>
    </location>
</feature>
<dbReference type="Gene3D" id="2.10.50.10">
    <property type="entry name" value="Tumor Necrosis Factor Receptor, subunit A, domain 2"/>
    <property type="match status" value="1"/>
</dbReference>
<evidence type="ECO:0000256" key="1">
    <source>
        <dbReference type="SAM" id="MobiDB-lite"/>
    </source>
</evidence>
<reference evidence="4" key="1">
    <citation type="submission" date="2021-02" db="EMBL/GenBank/DDBJ databases">
        <authorList>
            <person name="Dougan E. K."/>
            <person name="Rhodes N."/>
            <person name="Thang M."/>
            <person name="Chan C."/>
        </authorList>
    </citation>
    <scope>NUCLEOTIDE SEQUENCE</scope>
</reference>
<comment type="caution">
    <text evidence="4">The sequence shown here is derived from an EMBL/GenBank/DDBJ whole genome shotgun (WGS) entry which is preliminary data.</text>
</comment>
<dbReference type="InterPro" id="IPR035897">
    <property type="entry name" value="Toll_tir_struct_dom_sf"/>
</dbReference>
<feature type="transmembrane region" description="Helical" evidence="2">
    <location>
        <begin position="1339"/>
        <end position="1363"/>
    </location>
</feature>
<keyword evidence="2" id="KW-0472">Membrane</keyword>
<dbReference type="PANTHER" id="PTHR46967">
    <property type="entry name" value="INSULIN-LIKE GROWTH FACTOR BINDING PROTEIN,N-TERMINAL"/>
    <property type="match status" value="1"/>
</dbReference>
<dbReference type="SUPFAM" id="SSF57184">
    <property type="entry name" value="Growth factor receptor domain"/>
    <property type="match status" value="1"/>
</dbReference>
<dbReference type="OrthoDB" id="413581at2759"/>
<feature type="transmembrane region" description="Helical" evidence="2">
    <location>
        <begin position="1019"/>
        <end position="1042"/>
    </location>
</feature>
<dbReference type="Pfam" id="PF07699">
    <property type="entry name" value="Ephrin_rec_like"/>
    <property type="match status" value="1"/>
</dbReference>
<dbReference type="SMART" id="SM01411">
    <property type="entry name" value="Ephrin_rec_like"/>
    <property type="match status" value="2"/>
</dbReference>
<dbReference type="Proteomes" id="UP000604046">
    <property type="component" value="Unassembled WGS sequence"/>
</dbReference>
<evidence type="ECO:0000313" key="4">
    <source>
        <dbReference type="EMBL" id="CAE7417739.1"/>
    </source>
</evidence>